<dbReference type="PROSITE" id="PS50994">
    <property type="entry name" value="INTEGRASE"/>
    <property type="match status" value="1"/>
</dbReference>
<reference evidence="4 5" key="1">
    <citation type="submission" date="2015-08" db="EMBL/GenBank/DDBJ databases">
        <title>Next Generation Sequencing and Analysis of the Genome of Puccinia sorghi L Schw, the Causal Agent of Maize Common Rust.</title>
        <authorList>
            <person name="Rochi L."/>
            <person name="Burguener G."/>
            <person name="Darino M."/>
            <person name="Turjanski A."/>
            <person name="Kreff E."/>
            <person name="Dieguez M.J."/>
            <person name="Sacco F."/>
        </authorList>
    </citation>
    <scope>NUCLEOTIDE SEQUENCE [LARGE SCALE GENOMIC DNA]</scope>
    <source>
        <strain evidence="4 5">RO10H11247</strain>
    </source>
</reference>
<feature type="domain" description="Integrase catalytic" evidence="3">
    <location>
        <begin position="852"/>
        <end position="953"/>
    </location>
</feature>
<dbReference type="InterPro" id="IPR036397">
    <property type="entry name" value="RNaseH_sf"/>
</dbReference>
<comment type="caution">
    <text evidence="4">The sequence shown here is derived from an EMBL/GenBank/DDBJ whole genome shotgun (WGS) entry which is preliminary data.</text>
</comment>
<dbReference type="Proteomes" id="UP000037035">
    <property type="component" value="Unassembled WGS sequence"/>
</dbReference>
<dbReference type="InterPro" id="IPR001584">
    <property type="entry name" value="Integrase_cat-core"/>
</dbReference>
<protein>
    <recommendedName>
        <fullName evidence="3">Integrase catalytic domain-containing protein</fullName>
    </recommendedName>
</protein>
<dbReference type="SUPFAM" id="SSF57756">
    <property type="entry name" value="Retrovirus zinc finger-like domains"/>
    <property type="match status" value="1"/>
</dbReference>
<evidence type="ECO:0000256" key="2">
    <source>
        <dbReference type="ARBA" id="ARBA00022884"/>
    </source>
</evidence>
<accession>A0A0L6V0X0</accession>
<keyword evidence="2" id="KW-0694">RNA-binding</keyword>
<dbReference type="InterPro" id="IPR012337">
    <property type="entry name" value="RNaseH-like_sf"/>
</dbReference>
<dbReference type="AlphaFoldDB" id="A0A0L6V0X0"/>
<dbReference type="OrthoDB" id="3251181at2759"/>
<organism evidence="4 5">
    <name type="scientific">Puccinia sorghi</name>
    <dbReference type="NCBI Taxonomy" id="27349"/>
    <lineage>
        <taxon>Eukaryota</taxon>
        <taxon>Fungi</taxon>
        <taxon>Dikarya</taxon>
        <taxon>Basidiomycota</taxon>
        <taxon>Pucciniomycotina</taxon>
        <taxon>Pucciniomycetes</taxon>
        <taxon>Pucciniales</taxon>
        <taxon>Pucciniaceae</taxon>
        <taxon>Puccinia</taxon>
    </lineage>
</organism>
<dbReference type="GO" id="GO:0006397">
    <property type="term" value="P:mRNA processing"/>
    <property type="evidence" value="ECO:0007669"/>
    <property type="project" value="UniProtKB-KW"/>
</dbReference>
<keyword evidence="5" id="KW-1185">Reference proteome</keyword>
<evidence type="ECO:0000256" key="1">
    <source>
        <dbReference type="ARBA" id="ARBA00022664"/>
    </source>
</evidence>
<dbReference type="GO" id="GO:0003723">
    <property type="term" value="F:RNA binding"/>
    <property type="evidence" value="ECO:0007669"/>
    <property type="project" value="UniProtKB-KW"/>
</dbReference>
<dbReference type="GO" id="GO:0008270">
    <property type="term" value="F:zinc ion binding"/>
    <property type="evidence" value="ECO:0007669"/>
    <property type="project" value="InterPro"/>
</dbReference>
<keyword evidence="1" id="KW-0507">mRNA processing</keyword>
<dbReference type="InterPro" id="IPR054722">
    <property type="entry name" value="PolX-like_BBD"/>
</dbReference>
<proteinExistence type="predicted"/>
<dbReference type="Gene3D" id="3.30.420.10">
    <property type="entry name" value="Ribonuclease H-like superfamily/Ribonuclease H"/>
    <property type="match status" value="1"/>
</dbReference>
<gene>
    <name evidence="4" type="ORF">VP01_2953g5</name>
</gene>
<evidence type="ECO:0000259" key="3">
    <source>
        <dbReference type="PROSITE" id="PS50994"/>
    </source>
</evidence>
<sequence length="1013" mass="112110">MSVSWGGPSNQNWLRGSNFPGWRVALSNTVATVFESATYFDVNTADDQPDRAKLVGILVGWVSFALLPERFGSFSWTYIMSHWLKIIGDGNATGQVNVVHAEMKTCLDEIKRWTVESQRIFYWQWCYILDARLTIRKLKMPWIRLAGRFESVVPSSSVLAYRAQQLYGRPWRGLDGDSGGDPGSPCRYCWEWGHWVADCLLKKARKPPIVGPSLMNPNFCLKKSSNCHPALLGGNRSNSPDILFFFFFFFFFFLDRWGVQPFKASSPKRVHLRRVCGELLATFVSICHCPSPPNPDQSRVTRLGRSFGPPIVPTTGKATASVATPPAAPVTVDHLAKLIEAVNKREVTPSPAGIEHTSGINRAIALADAVTKYQKLGRAIEPKLAEDGSNFPVWRAALSNTVAAVFESATYFDVDTADDQLDRAKLVGILVENSVHANLVPDVHGKAGQVSFALLRERFGSVSWTYIMSRWLKIVGDGDATGQVNVVHAEMKTCLDEIKCQTGGIMDDLLLAMALHSRCQANHQEIANALDLRLAVDKKSKVSAKHVLELAGRFESVPVPSSLVLAYRAQQLYGKPWCGPGGNSGGDPGSVMWRSVDWARRVLNDRNPCRYCWEWGHWVADCLLKKAGKPPIVDPRLMNPNFCLKKSSNCHPALLGGNRSAGQPRTGGALANVAAIQNHPGTDDLVLLDVGATDSVTNNFSLFTSLSPTSMSLIVASTDWFPVRQMGVIKLRTAVGVLRVSGVLYCPDIAGTIILIGKFKQLEGNIEWDGDKYTLVQRVIRPISCVNAIEIHPRVLHERLGHLSLRLTDRTVRAGAVVDYPAVRKLKLDACCETCATTKATRSPVSLPSGDVCQDPGDVIAADVVGTYNKYVDGCQFVVTIQDLALGLVLEIPLKTKGGEAPREIIRWIRQFFTQGKWPVKRLRTDNALEFVSSKQLSDYILSMGIIHKKSAPMGIIRMVQLSLAIGHWRKCAFLSFIPEPYCRRCAYCRRCGLMLPSMRRVYSTGFCMMERT</sequence>
<name>A0A0L6V0X0_9BASI</name>
<dbReference type="InterPro" id="IPR036875">
    <property type="entry name" value="Znf_CCHC_sf"/>
</dbReference>
<dbReference type="SUPFAM" id="SSF53098">
    <property type="entry name" value="Ribonuclease H-like"/>
    <property type="match status" value="1"/>
</dbReference>
<evidence type="ECO:0000313" key="5">
    <source>
        <dbReference type="Proteomes" id="UP000037035"/>
    </source>
</evidence>
<evidence type="ECO:0000313" key="4">
    <source>
        <dbReference type="EMBL" id="KNZ54423.1"/>
    </source>
</evidence>
<dbReference type="Pfam" id="PF22936">
    <property type="entry name" value="Pol_BBD"/>
    <property type="match status" value="1"/>
</dbReference>
<dbReference type="GO" id="GO:0015074">
    <property type="term" value="P:DNA integration"/>
    <property type="evidence" value="ECO:0007669"/>
    <property type="project" value="InterPro"/>
</dbReference>
<dbReference type="GO" id="GO:0005634">
    <property type="term" value="C:nucleus"/>
    <property type="evidence" value="ECO:0007669"/>
    <property type="project" value="UniProtKB-ARBA"/>
</dbReference>
<dbReference type="VEuPathDB" id="FungiDB:VP01_2953g5"/>
<dbReference type="EMBL" id="LAVV01007894">
    <property type="protein sequence ID" value="KNZ54423.1"/>
    <property type="molecule type" value="Genomic_DNA"/>
</dbReference>